<feature type="signal peptide" evidence="1">
    <location>
        <begin position="1"/>
        <end position="20"/>
    </location>
</feature>
<comment type="caution">
    <text evidence="3">The sequence shown here is derived from an EMBL/GenBank/DDBJ whole genome shotgun (WGS) entry which is preliminary data.</text>
</comment>
<dbReference type="InterPro" id="IPR027372">
    <property type="entry name" value="Phytase-like_dom"/>
</dbReference>
<gene>
    <name evidence="3" type="ORF">GLS40_00600</name>
</gene>
<dbReference type="AlphaFoldDB" id="A0A844W080"/>
<dbReference type="Proteomes" id="UP000443843">
    <property type="component" value="Unassembled WGS sequence"/>
</dbReference>
<evidence type="ECO:0000313" key="3">
    <source>
        <dbReference type="EMBL" id="MWB76515.1"/>
    </source>
</evidence>
<dbReference type="PIRSF" id="PIRSF031900">
    <property type="entry name" value="UCP031900"/>
    <property type="match status" value="1"/>
</dbReference>
<dbReference type="SUPFAM" id="SSF101898">
    <property type="entry name" value="NHL repeat"/>
    <property type="match status" value="1"/>
</dbReference>
<dbReference type="EMBL" id="WNXQ01000001">
    <property type="protein sequence ID" value="MWB76515.1"/>
    <property type="molecule type" value="Genomic_DNA"/>
</dbReference>
<evidence type="ECO:0000313" key="4">
    <source>
        <dbReference type="Proteomes" id="UP000443843"/>
    </source>
</evidence>
<keyword evidence="1" id="KW-0732">Signal</keyword>
<reference evidence="3 4" key="1">
    <citation type="submission" date="2019-11" db="EMBL/GenBank/DDBJ databases">
        <title>Pseudooceanicola pacifica sp. nov., isolated from deep-sea sediment of the Pacific Ocean.</title>
        <authorList>
            <person name="Lyu L."/>
        </authorList>
    </citation>
    <scope>NUCLEOTIDE SEQUENCE [LARGE SCALE GENOMIC DNA]</scope>
    <source>
        <strain evidence="3 4">216_PA32_1</strain>
    </source>
</reference>
<dbReference type="RefSeq" id="WP_160380662.1">
    <property type="nucleotide sequence ID" value="NZ_WNXQ01000001.1"/>
</dbReference>
<dbReference type="InterPro" id="IPR014567">
    <property type="entry name" value="UCP031900"/>
</dbReference>
<sequence length="297" mass="32463">MRAGPAVALIAALLLATTCAAETAQFAGSVTVRSRLEGVGGLSGLDLSDDGGSFVALSDRGRLFRGALTRKGGRLTGVSVTDGVILTGPDGQALSGPMTDAEGLARDRHGRLFVSFEGRHRVWRYDARGLHPQPLPQPPFADALQTNSGMEALAIDPRGRLYTLPERSGALTRPFPVWRYNGRWRQVFTIPRRGPFLPVGADFGPDGRLYLLERDFTGIGFRSRIRAFTLDAGRATGETVLLVSRNRQFDNLEGIAAWRDTDGAIRLTMVSDDNFRWFQRTEIVEYVLPLANPGQTH</sequence>
<name>A0A844W080_9RHOB</name>
<keyword evidence="4" id="KW-1185">Reference proteome</keyword>
<protein>
    <submittedName>
        <fullName evidence="3">Esterase-like activity of phytase family protein</fullName>
    </submittedName>
</protein>
<dbReference type="InterPro" id="IPR011042">
    <property type="entry name" value="6-blade_b-propeller_TolB-like"/>
</dbReference>
<accession>A0A844W080</accession>
<evidence type="ECO:0000259" key="2">
    <source>
        <dbReference type="Pfam" id="PF13449"/>
    </source>
</evidence>
<proteinExistence type="predicted"/>
<feature type="chain" id="PRO_5032295946" evidence="1">
    <location>
        <begin position="21"/>
        <end position="297"/>
    </location>
</feature>
<organism evidence="3 4">
    <name type="scientific">Pseudooceanicola pacificus</name>
    <dbReference type="NCBI Taxonomy" id="2676438"/>
    <lineage>
        <taxon>Bacteria</taxon>
        <taxon>Pseudomonadati</taxon>
        <taxon>Pseudomonadota</taxon>
        <taxon>Alphaproteobacteria</taxon>
        <taxon>Rhodobacterales</taxon>
        <taxon>Paracoccaceae</taxon>
        <taxon>Pseudooceanicola</taxon>
    </lineage>
</organism>
<evidence type="ECO:0000256" key="1">
    <source>
        <dbReference type="SAM" id="SignalP"/>
    </source>
</evidence>
<feature type="domain" description="Phytase-like" evidence="2">
    <location>
        <begin position="38"/>
        <end position="275"/>
    </location>
</feature>
<dbReference type="Gene3D" id="2.120.10.30">
    <property type="entry name" value="TolB, C-terminal domain"/>
    <property type="match status" value="1"/>
</dbReference>
<dbReference type="Pfam" id="PF13449">
    <property type="entry name" value="Phytase-like"/>
    <property type="match status" value="1"/>
</dbReference>